<evidence type="ECO:0000256" key="7">
    <source>
        <dbReference type="ARBA" id="ARBA00023098"/>
    </source>
</evidence>
<evidence type="ECO:0000256" key="9">
    <source>
        <dbReference type="ARBA" id="ARBA00023211"/>
    </source>
</evidence>
<dbReference type="GO" id="GO:0009245">
    <property type="term" value="P:lipid A biosynthetic process"/>
    <property type="evidence" value="ECO:0007669"/>
    <property type="project" value="UniProtKB-UniRule"/>
</dbReference>
<dbReference type="GO" id="GO:0008758">
    <property type="term" value="F:UDP-2,3-diacylglucosamine hydrolase activity"/>
    <property type="evidence" value="ECO:0007669"/>
    <property type="project" value="UniProtKB-UniRule"/>
</dbReference>
<keyword evidence="12" id="KW-1185">Reference proteome</keyword>
<evidence type="ECO:0000256" key="3">
    <source>
        <dbReference type="ARBA" id="ARBA00022519"/>
    </source>
</evidence>
<comment type="subcellular location">
    <subcellularLocation>
        <location evidence="10">Cell inner membrane</location>
        <topology evidence="10">Peripheral membrane protein</topology>
        <orientation evidence="10">Cytoplasmic side</orientation>
    </subcellularLocation>
</comment>
<dbReference type="EMBL" id="LNYC01000005">
    <property type="protein sequence ID" value="KTD04209.1"/>
    <property type="molecule type" value="Genomic_DNA"/>
</dbReference>
<keyword evidence="5 10" id="KW-0479">Metal-binding</keyword>
<keyword evidence="4 10" id="KW-0441">Lipid A biosynthesis</keyword>
<keyword evidence="8 10" id="KW-0472">Membrane</keyword>
<evidence type="ECO:0000256" key="1">
    <source>
        <dbReference type="ARBA" id="ARBA00022475"/>
    </source>
</evidence>
<dbReference type="RefSeq" id="WP_028387093.1">
    <property type="nucleotide sequence ID" value="NZ_CAAAHN010000001.1"/>
</dbReference>
<protein>
    <recommendedName>
        <fullName evidence="10">UDP-2,3-diacylglucosamine hydrolase</fullName>
        <ecNumber evidence="10">3.6.1.54</ecNumber>
    </recommendedName>
    <alternativeName>
        <fullName evidence="10">UDP-2,3-diacylglucosamine diphosphatase</fullName>
    </alternativeName>
</protein>
<dbReference type="PANTHER" id="PTHR34990">
    <property type="entry name" value="UDP-2,3-DIACYLGLUCOSAMINE HYDROLASE-RELATED"/>
    <property type="match status" value="1"/>
</dbReference>
<keyword evidence="2 10" id="KW-0444">Lipid biosynthesis</keyword>
<feature type="binding site" evidence="10">
    <location>
        <begin position="80"/>
        <end position="81"/>
    </location>
    <ligand>
        <name>substrate</name>
    </ligand>
</feature>
<name>A0A0W0U8V7_9GAMM</name>
<evidence type="ECO:0000313" key="11">
    <source>
        <dbReference type="EMBL" id="KTD04209.1"/>
    </source>
</evidence>
<accession>A0A0W0U8V7</accession>
<dbReference type="PATRIC" id="fig|45065.4.peg.255"/>
<keyword evidence="7 10" id="KW-0443">Lipid metabolism</keyword>
<evidence type="ECO:0000256" key="2">
    <source>
        <dbReference type="ARBA" id="ARBA00022516"/>
    </source>
</evidence>
<comment type="cofactor">
    <cofactor evidence="10">
        <name>Mn(2+)</name>
        <dbReference type="ChEBI" id="CHEBI:29035"/>
    </cofactor>
    <text evidence="10">Binds 2 Mn(2+) ions per subunit in a binuclear metal center.</text>
</comment>
<dbReference type="InterPro" id="IPR010138">
    <property type="entry name" value="UDP-diacylglucosamine_Hdrlase"/>
</dbReference>
<dbReference type="InterPro" id="IPR043461">
    <property type="entry name" value="LpxH-like"/>
</dbReference>
<feature type="binding site" evidence="10">
    <location>
        <position position="161"/>
    </location>
    <ligand>
        <name>substrate</name>
    </ligand>
</feature>
<dbReference type="NCBIfam" id="TIGR01854">
    <property type="entry name" value="lipid_A_lpxH"/>
    <property type="match status" value="1"/>
</dbReference>
<feature type="binding site" evidence="10">
    <location>
        <position position="80"/>
    </location>
    <ligand>
        <name>Mn(2+)</name>
        <dbReference type="ChEBI" id="CHEBI:29035"/>
        <label>2</label>
    </ligand>
</feature>
<keyword evidence="3 10" id="KW-0997">Cell inner membrane</keyword>
<dbReference type="SUPFAM" id="SSF56300">
    <property type="entry name" value="Metallo-dependent phosphatases"/>
    <property type="match status" value="1"/>
</dbReference>
<feature type="binding site" evidence="10">
    <location>
        <position position="11"/>
    </location>
    <ligand>
        <name>Mn(2+)</name>
        <dbReference type="ChEBI" id="CHEBI:29035"/>
        <label>1</label>
    </ligand>
</feature>
<dbReference type="CDD" id="cd07398">
    <property type="entry name" value="MPP_YbbF-LpxH"/>
    <property type="match status" value="1"/>
</dbReference>
<feature type="binding site" evidence="10">
    <location>
        <position position="193"/>
    </location>
    <ligand>
        <name>substrate</name>
    </ligand>
</feature>
<comment type="catalytic activity">
    <reaction evidence="10">
        <text>UDP-2-N,3-O-bis[(3R)-3-hydroxytetradecanoyl]-alpha-D-glucosamine + H2O = 2-N,3-O-bis[(3R)-3-hydroxytetradecanoyl]-alpha-D-glucosaminyl 1-phosphate + UMP + 2 H(+)</text>
        <dbReference type="Rhea" id="RHEA:25213"/>
        <dbReference type="ChEBI" id="CHEBI:15377"/>
        <dbReference type="ChEBI" id="CHEBI:15378"/>
        <dbReference type="ChEBI" id="CHEBI:57865"/>
        <dbReference type="ChEBI" id="CHEBI:57957"/>
        <dbReference type="ChEBI" id="CHEBI:78847"/>
        <dbReference type="EC" id="3.6.1.54"/>
    </reaction>
</comment>
<evidence type="ECO:0000256" key="4">
    <source>
        <dbReference type="ARBA" id="ARBA00022556"/>
    </source>
</evidence>
<reference evidence="11 12" key="1">
    <citation type="submission" date="2015-11" db="EMBL/GenBank/DDBJ databases">
        <title>Genomic analysis of 38 Legionella species identifies large and diverse effector repertoires.</title>
        <authorList>
            <person name="Burstein D."/>
            <person name="Amaro F."/>
            <person name="Zusman T."/>
            <person name="Lifshitz Z."/>
            <person name="Cohen O."/>
            <person name="Gilbert J.A."/>
            <person name="Pupko T."/>
            <person name="Shuman H.A."/>
            <person name="Segal G."/>
        </authorList>
    </citation>
    <scope>NUCLEOTIDE SEQUENCE [LARGE SCALE GENOMIC DNA]</scope>
    <source>
        <strain evidence="11 12">ATCC 49504</strain>
    </source>
</reference>
<dbReference type="AlphaFoldDB" id="A0A0W0U8V7"/>
<feature type="binding site" evidence="10">
    <location>
        <position position="193"/>
    </location>
    <ligand>
        <name>Mn(2+)</name>
        <dbReference type="ChEBI" id="CHEBI:29035"/>
        <label>2</label>
    </ligand>
</feature>
<evidence type="ECO:0000256" key="5">
    <source>
        <dbReference type="ARBA" id="ARBA00022723"/>
    </source>
</evidence>
<feature type="binding site" evidence="10">
    <location>
        <position position="42"/>
    </location>
    <ligand>
        <name>Mn(2+)</name>
        <dbReference type="ChEBI" id="CHEBI:29035"/>
        <label>1</label>
    </ligand>
</feature>
<evidence type="ECO:0000313" key="12">
    <source>
        <dbReference type="Proteomes" id="UP000054785"/>
    </source>
</evidence>
<dbReference type="Gene3D" id="3.60.21.10">
    <property type="match status" value="1"/>
</dbReference>
<keyword evidence="1 10" id="KW-1003">Cell membrane</keyword>
<dbReference type="NCBIfam" id="NF003743">
    <property type="entry name" value="PRK05340.1"/>
    <property type="match status" value="1"/>
</dbReference>
<dbReference type="Pfam" id="PF00149">
    <property type="entry name" value="Metallophos"/>
    <property type="match status" value="1"/>
</dbReference>
<evidence type="ECO:0000256" key="8">
    <source>
        <dbReference type="ARBA" id="ARBA00023136"/>
    </source>
</evidence>
<organism evidence="11 12">
    <name type="scientific">Legionella geestiana</name>
    <dbReference type="NCBI Taxonomy" id="45065"/>
    <lineage>
        <taxon>Bacteria</taxon>
        <taxon>Pseudomonadati</taxon>
        <taxon>Pseudomonadota</taxon>
        <taxon>Gammaproteobacteria</taxon>
        <taxon>Legionellales</taxon>
        <taxon>Legionellaceae</taxon>
        <taxon>Legionella</taxon>
    </lineage>
</organism>
<evidence type="ECO:0000256" key="6">
    <source>
        <dbReference type="ARBA" id="ARBA00022801"/>
    </source>
</evidence>
<feature type="binding site" evidence="10">
    <location>
        <position position="195"/>
    </location>
    <ligand>
        <name>Mn(2+)</name>
        <dbReference type="ChEBI" id="CHEBI:29035"/>
        <label>1</label>
    </ligand>
</feature>
<comment type="function">
    <text evidence="10">Hydrolyzes the pyrophosphate bond of UDP-2,3-diacylglucosamine to yield 2,3-diacylglucosamine 1-phosphate (lipid X) and UMP by catalyzing the attack of water at the alpha-P atom. Involved in the biosynthesis of lipid A, a phosphorylated glycolipid that anchors the lipopolysaccharide to the outer membrane of the cell.</text>
</comment>
<dbReference type="Proteomes" id="UP000054785">
    <property type="component" value="Unassembled WGS sequence"/>
</dbReference>
<comment type="similarity">
    <text evidence="10">Belongs to the LpxH family.</text>
</comment>
<feature type="binding site" evidence="10">
    <location>
        <position position="9"/>
    </location>
    <ligand>
        <name>Mn(2+)</name>
        <dbReference type="ChEBI" id="CHEBI:29035"/>
        <label>1</label>
    </ligand>
</feature>
<feature type="binding site" evidence="10">
    <location>
        <position position="123"/>
    </location>
    <ligand>
        <name>substrate</name>
    </ligand>
</feature>
<keyword evidence="6 10" id="KW-0378">Hydrolase</keyword>
<comment type="caution">
    <text evidence="11">The sequence shown here is derived from an EMBL/GenBank/DDBJ whole genome shotgun (WGS) entry which is preliminary data.</text>
</comment>
<evidence type="ECO:0000256" key="10">
    <source>
        <dbReference type="HAMAP-Rule" id="MF_00575"/>
    </source>
</evidence>
<dbReference type="InterPro" id="IPR029052">
    <property type="entry name" value="Metallo-depent_PP-like"/>
</dbReference>
<dbReference type="GO" id="GO:0005737">
    <property type="term" value="C:cytoplasm"/>
    <property type="evidence" value="ECO:0007669"/>
    <property type="project" value="InterPro"/>
</dbReference>
<dbReference type="GO" id="GO:0030145">
    <property type="term" value="F:manganese ion binding"/>
    <property type="evidence" value="ECO:0007669"/>
    <property type="project" value="UniProtKB-UniRule"/>
</dbReference>
<keyword evidence="9 10" id="KW-0464">Manganese</keyword>
<sequence length="247" mass="27998">MIEAVFISDLHLHPDEKAVCERFEAFIAFAASHVRRVYLLGDFFHAWAGDDTMDSWSEAIAARLKSLAEAGVETCFLHGNRDFLLGEAFAARAHMRLLSEPCIITLAGQPLLLVHGDSLCTRDTRHQWFRALTRNPVFIRAFLCLPRALRHRLVNGVRRLSRQRVPGNYMDVVPEAVEALFKKTGQSVMVHGHIHRSGTTTHTVEGRECTRFVLSDWDDDPQLLCYDMSKGLYFIQLSAVQGVSNEY</sequence>
<dbReference type="EC" id="3.6.1.54" evidence="10"/>
<gene>
    <name evidence="10" type="primary">lpxH</name>
    <name evidence="11" type="ORF">Lgee_0239</name>
</gene>
<dbReference type="PANTHER" id="PTHR34990:SF1">
    <property type="entry name" value="UDP-2,3-DIACYLGLUCOSAMINE HYDROLASE"/>
    <property type="match status" value="1"/>
</dbReference>
<dbReference type="STRING" id="45065.Lgee_0239"/>
<comment type="caution">
    <text evidence="10">Lacks conserved residue(s) required for the propagation of feature annotation.</text>
</comment>
<dbReference type="InterPro" id="IPR004843">
    <property type="entry name" value="Calcineurin-like_PHP"/>
</dbReference>
<dbReference type="UniPathway" id="UPA00359">
    <property type="reaction ID" value="UER00480"/>
</dbReference>
<feature type="binding site" evidence="10">
    <location>
        <position position="115"/>
    </location>
    <ligand>
        <name>Mn(2+)</name>
        <dbReference type="ChEBI" id="CHEBI:29035"/>
        <label>2</label>
    </ligand>
</feature>
<proteinExistence type="inferred from homology"/>
<comment type="pathway">
    <text evidence="10">Glycolipid biosynthesis; lipid IV(A) biosynthesis; lipid IV(A) from (3R)-3-hydroxytetradecanoyl-[acyl-carrier-protein] and UDP-N-acetyl-alpha-D-glucosamine: step 4/6.</text>
</comment>
<feature type="binding site" evidence="10">
    <location>
        <position position="42"/>
    </location>
    <ligand>
        <name>Mn(2+)</name>
        <dbReference type="ChEBI" id="CHEBI:29035"/>
        <label>2</label>
    </ligand>
</feature>
<dbReference type="HAMAP" id="MF_00575">
    <property type="entry name" value="LpxH"/>
    <property type="match status" value="1"/>
</dbReference>
<dbReference type="OrthoDB" id="9783283at2"/>
<dbReference type="GO" id="GO:0019897">
    <property type="term" value="C:extrinsic component of plasma membrane"/>
    <property type="evidence" value="ECO:0007669"/>
    <property type="project" value="UniProtKB-UniRule"/>
</dbReference>